<evidence type="ECO:0000256" key="8">
    <source>
        <dbReference type="SAM" id="Phobius"/>
    </source>
</evidence>
<comment type="subcellular location">
    <subcellularLocation>
        <location evidence="1">Membrane</location>
    </subcellularLocation>
</comment>
<keyword evidence="4 8" id="KW-0472">Membrane</keyword>
<keyword evidence="8" id="KW-0812">Transmembrane</keyword>
<evidence type="ECO:0000256" key="6">
    <source>
        <dbReference type="ARBA" id="ARBA00023180"/>
    </source>
</evidence>
<organism evidence="11 12">
    <name type="scientific">Mytilus galloprovincialis</name>
    <name type="common">Mediterranean mussel</name>
    <dbReference type="NCBI Taxonomy" id="29158"/>
    <lineage>
        <taxon>Eukaryota</taxon>
        <taxon>Metazoa</taxon>
        <taxon>Spiralia</taxon>
        <taxon>Lophotrochozoa</taxon>
        <taxon>Mollusca</taxon>
        <taxon>Bivalvia</taxon>
        <taxon>Autobranchia</taxon>
        <taxon>Pteriomorphia</taxon>
        <taxon>Mytilida</taxon>
        <taxon>Mytiloidea</taxon>
        <taxon>Mytilidae</taxon>
        <taxon>Mytilinae</taxon>
        <taxon>Mytilus</taxon>
    </lineage>
</organism>
<keyword evidence="2 9" id="KW-0732">Signal</keyword>
<dbReference type="InterPro" id="IPR013783">
    <property type="entry name" value="Ig-like_fold"/>
</dbReference>
<dbReference type="Gene3D" id="2.60.40.10">
    <property type="entry name" value="Immunoglobulins"/>
    <property type="match status" value="2"/>
</dbReference>
<evidence type="ECO:0000256" key="5">
    <source>
        <dbReference type="ARBA" id="ARBA00023157"/>
    </source>
</evidence>
<evidence type="ECO:0000256" key="9">
    <source>
        <dbReference type="SAM" id="SignalP"/>
    </source>
</evidence>
<dbReference type="InterPro" id="IPR003599">
    <property type="entry name" value="Ig_sub"/>
</dbReference>
<evidence type="ECO:0000259" key="10">
    <source>
        <dbReference type="PROSITE" id="PS50835"/>
    </source>
</evidence>
<feature type="chain" id="PRO_5033063212" description="Ig-like domain-containing protein" evidence="9">
    <location>
        <begin position="18"/>
        <end position="491"/>
    </location>
</feature>
<keyword evidence="6" id="KW-0325">Glycoprotein</keyword>
<dbReference type="EMBL" id="UYJE01010040">
    <property type="protein sequence ID" value="VDI79191.1"/>
    <property type="molecule type" value="Genomic_DNA"/>
</dbReference>
<dbReference type="GO" id="GO:0005912">
    <property type="term" value="C:adherens junction"/>
    <property type="evidence" value="ECO:0007669"/>
    <property type="project" value="TreeGrafter"/>
</dbReference>
<dbReference type="SMART" id="SM00408">
    <property type="entry name" value="IGc2"/>
    <property type="match status" value="1"/>
</dbReference>
<dbReference type="SUPFAM" id="SSF48726">
    <property type="entry name" value="Immunoglobulin"/>
    <property type="match status" value="1"/>
</dbReference>
<comment type="caution">
    <text evidence="11">The sequence shown here is derived from an EMBL/GenBank/DDBJ whole genome shotgun (WGS) entry which is preliminary data.</text>
</comment>
<dbReference type="GO" id="GO:0007156">
    <property type="term" value="P:homophilic cell adhesion via plasma membrane adhesion molecules"/>
    <property type="evidence" value="ECO:0007669"/>
    <property type="project" value="TreeGrafter"/>
</dbReference>
<dbReference type="InterPro" id="IPR036179">
    <property type="entry name" value="Ig-like_dom_sf"/>
</dbReference>
<dbReference type="CDD" id="cd00096">
    <property type="entry name" value="Ig"/>
    <property type="match status" value="1"/>
</dbReference>
<dbReference type="InterPro" id="IPR003598">
    <property type="entry name" value="Ig_sub2"/>
</dbReference>
<dbReference type="SMART" id="SM00409">
    <property type="entry name" value="IG"/>
    <property type="match status" value="2"/>
</dbReference>
<evidence type="ECO:0000313" key="11">
    <source>
        <dbReference type="EMBL" id="VDI79191.1"/>
    </source>
</evidence>
<dbReference type="GO" id="GO:0016020">
    <property type="term" value="C:membrane"/>
    <property type="evidence" value="ECO:0007669"/>
    <property type="project" value="UniProtKB-SubCell"/>
</dbReference>
<evidence type="ECO:0000313" key="12">
    <source>
        <dbReference type="Proteomes" id="UP000596742"/>
    </source>
</evidence>
<gene>
    <name evidence="11" type="ORF">MGAL_10B076307</name>
</gene>
<dbReference type="InterPro" id="IPR051427">
    <property type="entry name" value="Nectin/Nectin-like"/>
</dbReference>
<dbReference type="InterPro" id="IPR007110">
    <property type="entry name" value="Ig-like_dom"/>
</dbReference>
<evidence type="ECO:0000256" key="2">
    <source>
        <dbReference type="ARBA" id="ARBA00022729"/>
    </source>
</evidence>
<feature type="domain" description="Ig-like" evidence="10">
    <location>
        <begin position="146"/>
        <end position="233"/>
    </location>
</feature>
<reference evidence="11" key="1">
    <citation type="submission" date="2018-11" db="EMBL/GenBank/DDBJ databases">
        <authorList>
            <person name="Alioto T."/>
            <person name="Alioto T."/>
        </authorList>
    </citation>
    <scope>NUCLEOTIDE SEQUENCE</scope>
</reference>
<feature type="region of interest" description="Disordered" evidence="7">
    <location>
        <begin position="464"/>
        <end position="483"/>
    </location>
</feature>
<proteinExistence type="predicted"/>
<sequence length="491" mass="55638">MYIFPFILYHCVTGTLAAKVSINQNITGLLGNKNTHLTCLFSLEKGEQINSVQIIAKNTTDFDEKKNIIAVFDPKKGTKLKSPGMYLAGRVTLTNIKNTSNNATLEFHILKWTDDQDYLCKLYYYDVEDNIQNTKSDTTRISVKVPARDVHINKQPNHKQYDGKTDNITLTCKASGDPDPEYKWFKENNNKTIISRTNFYVIEYVTRNNSGVYTCEAYNIINSVKYTQSNSMEINIVDEMLLLRDPAQSSNSSEHAAYAVPVILVVVVLVLVLVFIVSILTVIKHRSKRPTKEKNKESRWKNMPGCFNRLHSDENPSYAVVDTKRPGDVSKCMKKNEIICKNKPDSRWHNMLGCFNRRHGSDENPSYAVADKKEPGDVSHGIQENKNICKNKEKGQEENFDISQNLPTSLNNIYAVPCDTLPRETVTCKIIKASGKNEQYGVPYQDAVYSEVFDKANIKSGMSKTRTVVPPDNVDNNGDNDSQDQFQVLNI</sequence>
<name>A0A8B6HI55_MYTGA</name>
<evidence type="ECO:0000256" key="1">
    <source>
        <dbReference type="ARBA" id="ARBA00004370"/>
    </source>
</evidence>
<feature type="compositionally biased region" description="Low complexity" evidence="7">
    <location>
        <begin position="468"/>
        <end position="480"/>
    </location>
</feature>
<protein>
    <recommendedName>
        <fullName evidence="10">Ig-like domain-containing protein</fullName>
    </recommendedName>
</protein>
<dbReference type="Proteomes" id="UP000596742">
    <property type="component" value="Unassembled WGS sequence"/>
</dbReference>
<dbReference type="PANTHER" id="PTHR23277:SF108">
    <property type="entry name" value="FASCICLIN-3"/>
    <property type="match status" value="1"/>
</dbReference>
<feature type="signal peptide" evidence="9">
    <location>
        <begin position="1"/>
        <end position="17"/>
    </location>
</feature>
<feature type="transmembrane region" description="Helical" evidence="8">
    <location>
        <begin position="258"/>
        <end position="283"/>
    </location>
</feature>
<keyword evidence="12" id="KW-1185">Reference proteome</keyword>
<keyword evidence="8" id="KW-1133">Transmembrane helix</keyword>
<evidence type="ECO:0000256" key="7">
    <source>
        <dbReference type="SAM" id="MobiDB-lite"/>
    </source>
</evidence>
<dbReference type="GO" id="GO:0007157">
    <property type="term" value="P:heterophilic cell-cell adhesion via plasma membrane cell adhesion molecules"/>
    <property type="evidence" value="ECO:0007669"/>
    <property type="project" value="TreeGrafter"/>
</dbReference>
<dbReference type="Pfam" id="PF13927">
    <property type="entry name" value="Ig_3"/>
    <property type="match status" value="1"/>
</dbReference>
<evidence type="ECO:0000256" key="4">
    <source>
        <dbReference type="ARBA" id="ARBA00023136"/>
    </source>
</evidence>
<keyword evidence="3" id="KW-0677">Repeat</keyword>
<dbReference type="PANTHER" id="PTHR23277">
    <property type="entry name" value="NECTIN-RELATED"/>
    <property type="match status" value="1"/>
</dbReference>
<evidence type="ECO:0000256" key="3">
    <source>
        <dbReference type="ARBA" id="ARBA00022737"/>
    </source>
</evidence>
<dbReference type="AlphaFoldDB" id="A0A8B6HI55"/>
<dbReference type="OrthoDB" id="6158624at2759"/>
<dbReference type="PROSITE" id="PS50835">
    <property type="entry name" value="IG_LIKE"/>
    <property type="match status" value="1"/>
</dbReference>
<keyword evidence="5" id="KW-1015">Disulfide bond</keyword>
<accession>A0A8B6HI55</accession>